<dbReference type="CDD" id="cd08544">
    <property type="entry name" value="Reeler"/>
    <property type="match status" value="1"/>
</dbReference>
<dbReference type="InterPro" id="IPR005018">
    <property type="entry name" value="DOMON_domain"/>
</dbReference>
<evidence type="ECO:0000256" key="3">
    <source>
        <dbReference type="ARBA" id="ARBA00009195"/>
    </source>
</evidence>
<evidence type="ECO:0000256" key="10">
    <source>
        <dbReference type="ARBA" id="ARBA00023180"/>
    </source>
</evidence>
<dbReference type="KEGG" id="muo:115471731"/>
<name>A0A6P7Y1I3_9AMPH</name>
<dbReference type="GO" id="GO:0016722">
    <property type="term" value="F:oxidoreductase activity, acting on metal ions"/>
    <property type="evidence" value="ECO:0007669"/>
    <property type="project" value="TreeGrafter"/>
</dbReference>
<dbReference type="SMART" id="SM00665">
    <property type="entry name" value="B561"/>
    <property type="match status" value="1"/>
</dbReference>
<feature type="domain" description="Cytochrome b561" evidence="14">
    <location>
        <begin position="335"/>
        <end position="534"/>
    </location>
</feature>
<evidence type="ECO:0000259" key="15">
    <source>
        <dbReference type="PROSITE" id="PS51019"/>
    </source>
</evidence>
<feature type="chain" id="PRO_5044652499" evidence="12">
    <location>
        <begin position="23"/>
        <end position="592"/>
    </location>
</feature>
<dbReference type="GeneID" id="115471731"/>
<feature type="transmembrane region" description="Helical" evidence="11">
    <location>
        <begin position="416"/>
        <end position="435"/>
    </location>
</feature>
<dbReference type="Gene3D" id="2.60.40.4060">
    <property type="entry name" value="Reeler domain"/>
    <property type="match status" value="1"/>
</dbReference>
<dbReference type="CDD" id="cd08760">
    <property type="entry name" value="Cyt_b561_FRRS1_like"/>
    <property type="match status" value="1"/>
</dbReference>
<dbReference type="Pfam" id="PF03351">
    <property type="entry name" value="DOMON"/>
    <property type="match status" value="1"/>
</dbReference>
<sequence>MELGKIAFVISVLSLVPGQVAGYADGKVTRACSSMQPGHGHHASTPPNHNITVDKIEFTLGDRIKVTVSGPRFKGFFLQARDAENLDSDAVGSFTLISSDISQLLTCGDVQDSAVSHTSEVRKTEVAAYWNAPSNAPKHVQFLATVVEKFKIYSVKVPGPIVSQPAAPPLTTHLTTEESLVTSHPVSHLVKPFNATGCGNTKFCLRSPLTCDPETEAHCFFLSFTREDHAMMVEMSGPGEGYVAFALSHDQWMGDDDAYLCMVEDQRVLITPAFLAGRSHPELDSEAALQDLAWRLADGVIQCSFRRSLRLPNYKRRFNFDAAYYLFLADGEYHDGRLSKHPHQPLITSRKYDITASPEDIGGSRSPLIIKVHGALMFVAWMTTVNIGVLVARFFKPVWPNTNLFGEKVWFQVHRILMVATVGLTSIAFVLPFLYRGGWSKRAGYHPYLGCIVMTLAFLQPIFAIFRPSPRAPRRQLFNWFHWSVGTGARIVAVAAMFLGMDVQALNLPDPWDTYTMIGFIVWHVGIDILLEVHGYCLTRKAETMEEDNIAILHSLSAVEAKGHTFKKVVLTVYICGNAAFLITFLAAINQI</sequence>
<dbReference type="GO" id="GO:0016020">
    <property type="term" value="C:membrane"/>
    <property type="evidence" value="ECO:0007669"/>
    <property type="project" value="UniProtKB-SubCell"/>
</dbReference>
<dbReference type="GO" id="GO:0006879">
    <property type="term" value="P:intracellular iron ion homeostasis"/>
    <property type="evidence" value="ECO:0007669"/>
    <property type="project" value="TreeGrafter"/>
</dbReference>
<feature type="transmembrane region" description="Helical" evidence="11">
    <location>
        <begin position="375"/>
        <end position="395"/>
    </location>
</feature>
<feature type="transmembrane region" description="Helical" evidence="11">
    <location>
        <begin position="447"/>
        <end position="466"/>
    </location>
</feature>
<keyword evidence="6" id="KW-0249">Electron transport</keyword>
<dbReference type="PANTHER" id="PTHR45828:SF3">
    <property type="entry name" value="FERRIC-CHELATE REDUCTASE 1"/>
    <property type="match status" value="1"/>
</dbReference>
<feature type="domain" description="DOMON" evidence="13">
    <location>
        <begin position="216"/>
        <end position="331"/>
    </location>
</feature>
<evidence type="ECO:0000256" key="6">
    <source>
        <dbReference type="ARBA" id="ARBA00022982"/>
    </source>
</evidence>
<dbReference type="FunFam" id="2.60.40.4060:FF:000003">
    <property type="entry name" value="Ferric chelate reductase 1"/>
    <property type="match status" value="1"/>
</dbReference>
<evidence type="ECO:0000256" key="9">
    <source>
        <dbReference type="ARBA" id="ARBA00023136"/>
    </source>
</evidence>
<dbReference type="PROSITE" id="PS51019">
    <property type="entry name" value="REELIN"/>
    <property type="match status" value="1"/>
</dbReference>
<comment type="cofactor">
    <cofactor evidence="1">
        <name>heme b</name>
        <dbReference type="ChEBI" id="CHEBI:60344"/>
    </cofactor>
</comment>
<organism evidence="16 18">
    <name type="scientific">Microcaecilia unicolor</name>
    <dbReference type="NCBI Taxonomy" id="1415580"/>
    <lineage>
        <taxon>Eukaryota</taxon>
        <taxon>Metazoa</taxon>
        <taxon>Chordata</taxon>
        <taxon>Craniata</taxon>
        <taxon>Vertebrata</taxon>
        <taxon>Euteleostomi</taxon>
        <taxon>Amphibia</taxon>
        <taxon>Gymnophiona</taxon>
        <taxon>Siphonopidae</taxon>
        <taxon>Microcaecilia</taxon>
    </lineage>
</organism>
<dbReference type="Proteomes" id="UP000515156">
    <property type="component" value="Chromosome 6"/>
</dbReference>
<proteinExistence type="inferred from homology"/>
<keyword evidence="5 11" id="KW-0812">Transmembrane</keyword>
<evidence type="ECO:0000259" key="13">
    <source>
        <dbReference type="PROSITE" id="PS50836"/>
    </source>
</evidence>
<evidence type="ECO:0000256" key="5">
    <source>
        <dbReference type="ARBA" id="ARBA00022692"/>
    </source>
</evidence>
<keyword evidence="10" id="KW-0325">Glycoprotein</keyword>
<keyword evidence="16" id="KW-1185">Reference proteome</keyword>
<evidence type="ECO:0000256" key="4">
    <source>
        <dbReference type="ARBA" id="ARBA00022448"/>
    </source>
</evidence>
<evidence type="ECO:0000256" key="11">
    <source>
        <dbReference type="SAM" id="Phobius"/>
    </source>
</evidence>
<evidence type="ECO:0000313" key="18">
    <source>
        <dbReference type="RefSeq" id="XP_030061392.1"/>
    </source>
</evidence>
<dbReference type="InterPro" id="IPR051237">
    <property type="entry name" value="Ferric-chelate_Red/DefProt"/>
</dbReference>
<keyword evidence="9 11" id="KW-0472">Membrane</keyword>
<reference evidence="17 18" key="1">
    <citation type="submission" date="2025-04" db="UniProtKB">
        <authorList>
            <consortium name="RefSeq"/>
        </authorList>
    </citation>
    <scope>IDENTIFICATION</scope>
</reference>
<dbReference type="PROSITE" id="PS50836">
    <property type="entry name" value="DOMON"/>
    <property type="match status" value="1"/>
</dbReference>
<dbReference type="InterPro" id="IPR006593">
    <property type="entry name" value="Cyt_b561/ferric_Rdtase_TM"/>
</dbReference>
<keyword evidence="4" id="KW-0813">Transport</keyword>
<dbReference type="OrthoDB" id="6372137at2759"/>
<dbReference type="CDD" id="cd09628">
    <property type="entry name" value="DOMON_SDR_2_like"/>
    <property type="match status" value="1"/>
</dbReference>
<feature type="signal peptide" evidence="12">
    <location>
        <begin position="1"/>
        <end position="22"/>
    </location>
</feature>
<gene>
    <name evidence="17 18" type="primary">FRRS1</name>
</gene>
<dbReference type="InterPro" id="IPR002861">
    <property type="entry name" value="Reeler_dom"/>
</dbReference>
<evidence type="ECO:0000256" key="8">
    <source>
        <dbReference type="ARBA" id="ARBA00023004"/>
    </source>
</evidence>
<dbReference type="AlphaFoldDB" id="A0A6P7Y1I3"/>
<dbReference type="PROSITE" id="PS50939">
    <property type="entry name" value="CYTOCHROME_B561"/>
    <property type="match status" value="1"/>
</dbReference>
<protein>
    <submittedName>
        <fullName evidence="17 18">Ferric-chelate reductase 1</fullName>
    </submittedName>
</protein>
<dbReference type="RefSeq" id="XP_030061391.1">
    <property type="nucleotide sequence ID" value="XM_030205531.1"/>
</dbReference>
<keyword evidence="8" id="KW-0408">Iron</keyword>
<dbReference type="Pfam" id="PF02014">
    <property type="entry name" value="Reeler"/>
    <property type="match status" value="1"/>
</dbReference>
<accession>A0A6P7Y1I3</accession>
<feature type="transmembrane region" description="Helical" evidence="11">
    <location>
        <begin position="569"/>
        <end position="589"/>
    </location>
</feature>
<dbReference type="RefSeq" id="XP_030061392.1">
    <property type="nucleotide sequence ID" value="XM_030205532.1"/>
</dbReference>
<comment type="similarity">
    <text evidence="3">Belongs to the FRRS1 family.</text>
</comment>
<feature type="transmembrane region" description="Helical" evidence="11">
    <location>
        <begin position="512"/>
        <end position="531"/>
    </location>
</feature>
<evidence type="ECO:0000313" key="17">
    <source>
        <dbReference type="RefSeq" id="XP_030061391.1"/>
    </source>
</evidence>
<dbReference type="PANTHER" id="PTHR45828">
    <property type="entry name" value="CYTOCHROME B561/FERRIC REDUCTASE TRANSMEMBRANE"/>
    <property type="match status" value="1"/>
</dbReference>
<evidence type="ECO:0000259" key="14">
    <source>
        <dbReference type="PROSITE" id="PS50939"/>
    </source>
</evidence>
<evidence type="ECO:0000256" key="12">
    <source>
        <dbReference type="SAM" id="SignalP"/>
    </source>
</evidence>
<evidence type="ECO:0000256" key="7">
    <source>
        <dbReference type="ARBA" id="ARBA00022989"/>
    </source>
</evidence>
<dbReference type="InterPro" id="IPR042307">
    <property type="entry name" value="Reeler_sf"/>
</dbReference>
<evidence type="ECO:0000256" key="2">
    <source>
        <dbReference type="ARBA" id="ARBA00004141"/>
    </source>
</evidence>
<comment type="subcellular location">
    <subcellularLocation>
        <location evidence="2">Membrane</location>
        <topology evidence="2">Multi-pass membrane protein</topology>
    </subcellularLocation>
</comment>
<dbReference type="SMART" id="SM00664">
    <property type="entry name" value="DoH"/>
    <property type="match status" value="1"/>
</dbReference>
<evidence type="ECO:0000256" key="1">
    <source>
        <dbReference type="ARBA" id="ARBA00001970"/>
    </source>
</evidence>
<dbReference type="CTD" id="391059"/>
<keyword evidence="7 11" id="KW-1133">Transmembrane helix</keyword>
<feature type="transmembrane region" description="Helical" evidence="11">
    <location>
        <begin position="478"/>
        <end position="500"/>
    </location>
</feature>
<feature type="domain" description="Reelin" evidence="15">
    <location>
        <begin position="13"/>
        <end position="178"/>
    </location>
</feature>
<keyword evidence="12" id="KW-0732">Signal</keyword>
<dbReference type="Gene3D" id="1.20.120.1770">
    <property type="match status" value="1"/>
</dbReference>
<evidence type="ECO:0000313" key="16">
    <source>
        <dbReference type="Proteomes" id="UP000515156"/>
    </source>
</evidence>